<evidence type="ECO:0000259" key="2">
    <source>
        <dbReference type="Pfam" id="PF10633"/>
    </source>
</evidence>
<feature type="domain" description="Alpha-galactosidase NEW3" evidence="2">
    <location>
        <begin position="555"/>
        <end position="627"/>
    </location>
</feature>
<sequence length="867" mass="87462">MSFVVSRRLLTQSVLSLLIVPAGFAIGSAQAATNFYVRTDGGDATQCNGRADAPYSGSGTAQNCAWKHPYYALPSSGTARIAGGDTLMIGSGEYMIGYGAPGMAGTCASGDRSACALGKIPSGTASAPTRILGNSAKPPKLWGAERANSVLNLVGSNNVEVGYLELTDKSNCISGHTTASAACNKTSAPYGNWARAGIQASASSNVWLHDLNIHGLAAYAMNAGGLSNWTMERVKMNANGWAGWDGNVGTSASSNSGQMILRQVEIAWNGCAEDWQTGAKINCWAQKAGGYGDGMGTYYTAGQWLIEDSEVHHNTSDGVDLLYLDGAAGTTLTVRRLHSYANAGNQLKTNGNATIENSVLNGYCSYFAGKDFMQAGDQCRANGNALSISMKDGNVVNVRHNTIISEGQGAIMNTGGTASAKLTIQNNAIVGKPYYLAPSALSIGHIVYNSTATVSYSGNLFWNVKNSQCPSGSVCQDPKLTNASLATFDAQPQAGSPVIDKVPVVSGVTTDFVMAPRPSGAQADIGAYEVQTAPAPVCTAAAPTVTMTGSSAAVAAGSTVSYTVNVRNNDSAQCGNTSFNLARTVPTGWTGALSAASIALAPGASGSATLQVTSAASAAQGNYGVGTGISSSVGGTHTASASATYAVAAPAPVCSRAAPTVSLSGSTAAVAAGSTVSYTVNVRNNDSAQCASTSFSLARTVPTGWTGTLSAGSIALAPGASGTATLQVISPASAAQGSYGIGSGVSSAVGGTHTANASSTYSVAAPAGLTETLSTDKTSYTRGSTVSMTSRVLNAGKAVSGASVKFTAVKPDGITKIVSTVTTDANGYARWNFVSGTGPSSIGTYKLSALATSGTSTTTANTTFQVN</sequence>
<dbReference type="Pfam" id="PF10633">
    <property type="entry name" value="NPCBM_assoc"/>
    <property type="match status" value="2"/>
</dbReference>
<dbReference type="NCBIfam" id="NF041518">
    <property type="entry name" value="choice_anch_Q"/>
    <property type="match status" value="1"/>
</dbReference>
<dbReference type="EMBL" id="JAVDVY010000001">
    <property type="protein sequence ID" value="MDR7134293.1"/>
    <property type="molecule type" value="Genomic_DNA"/>
</dbReference>
<keyword evidence="1" id="KW-0732">Signal</keyword>
<evidence type="ECO:0000313" key="3">
    <source>
        <dbReference type="EMBL" id="MDR7134293.1"/>
    </source>
</evidence>
<feature type="domain" description="Alpha-galactosidase NEW3" evidence="2">
    <location>
        <begin position="671"/>
        <end position="741"/>
    </location>
</feature>
<protein>
    <recommendedName>
        <fullName evidence="2">Alpha-galactosidase NEW3 domain-containing protein</fullName>
    </recommendedName>
</protein>
<reference evidence="3 4" key="1">
    <citation type="submission" date="2023-07" db="EMBL/GenBank/DDBJ databases">
        <title>Sorghum-associated microbial communities from plants grown in Nebraska, USA.</title>
        <authorList>
            <person name="Schachtman D."/>
        </authorList>
    </citation>
    <scope>NUCLEOTIDE SEQUENCE [LARGE SCALE GENOMIC DNA]</scope>
    <source>
        <strain evidence="3 4">BE198</strain>
    </source>
</reference>
<dbReference type="SUPFAM" id="SSF51126">
    <property type="entry name" value="Pectin lyase-like"/>
    <property type="match status" value="1"/>
</dbReference>
<evidence type="ECO:0000256" key="1">
    <source>
        <dbReference type="SAM" id="SignalP"/>
    </source>
</evidence>
<evidence type="ECO:0000313" key="4">
    <source>
        <dbReference type="Proteomes" id="UP001251524"/>
    </source>
</evidence>
<dbReference type="Gene3D" id="2.60.40.10">
    <property type="entry name" value="Immunoglobulins"/>
    <property type="match status" value="2"/>
</dbReference>
<keyword evidence="4" id="KW-1185">Reference proteome</keyword>
<dbReference type="InterPro" id="IPR059226">
    <property type="entry name" value="Choice_anch_Q_dom"/>
</dbReference>
<dbReference type="Proteomes" id="UP001251524">
    <property type="component" value="Unassembled WGS sequence"/>
</dbReference>
<feature type="chain" id="PRO_5046785388" description="Alpha-galactosidase NEW3 domain-containing protein" evidence="1">
    <location>
        <begin position="32"/>
        <end position="867"/>
    </location>
</feature>
<name>A0ABU1W9K8_9GAMM</name>
<organism evidence="3 4">
    <name type="scientific">Lysobacter niastensis</name>
    <dbReference type="NCBI Taxonomy" id="380629"/>
    <lineage>
        <taxon>Bacteria</taxon>
        <taxon>Pseudomonadati</taxon>
        <taxon>Pseudomonadota</taxon>
        <taxon>Gammaproteobacteria</taxon>
        <taxon>Lysobacterales</taxon>
        <taxon>Lysobacteraceae</taxon>
        <taxon>Lysobacter</taxon>
    </lineage>
</organism>
<dbReference type="Gene3D" id="2.60.40.1930">
    <property type="match status" value="1"/>
</dbReference>
<dbReference type="InterPro" id="IPR011050">
    <property type="entry name" value="Pectin_lyase_fold/virulence"/>
</dbReference>
<dbReference type="InterPro" id="IPR013783">
    <property type="entry name" value="Ig-like_fold"/>
</dbReference>
<feature type="signal peptide" evidence="1">
    <location>
        <begin position="1"/>
        <end position="31"/>
    </location>
</feature>
<dbReference type="InterPro" id="IPR018905">
    <property type="entry name" value="A-galactase_NEW3"/>
</dbReference>
<proteinExistence type="predicted"/>
<gene>
    <name evidence="3" type="ORF">J2X06_001477</name>
</gene>
<comment type="caution">
    <text evidence="3">The sequence shown here is derived from an EMBL/GenBank/DDBJ whole genome shotgun (WGS) entry which is preliminary data.</text>
</comment>
<dbReference type="RefSeq" id="WP_310060292.1">
    <property type="nucleotide sequence ID" value="NZ_JAVDVY010000001.1"/>
</dbReference>
<accession>A0ABU1W9K8</accession>